<reference evidence="1 2" key="1">
    <citation type="submission" date="2017-06" db="EMBL/GenBank/DDBJ databases">
        <title>Genome sequencing of cyanobaciteial culture collection at National Institute for Environmental Studies (NIES).</title>
        <authorList>
            <person name="Hirose Y."/>
            <person name="Shimura Y."/>
            <person name="Fujisawa T."/>
            <person name="Nakamura Y."/>
            <person name="Kawachi M."/>
        </authorList>
    </citation>
    <scope>NUCLEOTIDE SEQUENCE [LARGE SCALE GENOMIC DNA]</scope>
    <source>
        <strain evidence="1 2">NIES-267</strain>
    </source>
</reference>
<proteinExistence type="predicted"/>
<dbReference type="EMBL" id="AP018227">
    <property type="protein sequence ID" value="BAY87485.1"/>
    <property type="molecule type" value="Genomic_DNA"/>
</dbReference>
<name>A0A1Z4M1Z3_9CYAN</name>
<organism evidence="1 2">
    <name type="scientific">Calothrix parasitica NIES-267</name>
    <dbReference type="NCBI Taxonomy" id="1973488"/>
    <lineage>
        <taxon>Bacteria</taxon>
        <taxon>Bacillati</taxon>
        <taxon>Cyanobacteriota</taxon>
        <taxon>Cyanophyceae</taxon>
        <taxon>Nostocales</taxon>
        <taxon>Calotrichaceae</taxon>
        <taxon>Calothrix</taxon>
    </lineage>
</organism>
<keyword evidence="2" id="KW-1185">Reference proteome</keyword>
<evidence type="ECO:0000313" key="1">
    <source>
        <dbReference type="EMBL" id="BAY87485.1"/>
    </source>
</evidence>
<dbReference type="Proteomes" id="UP000218418">
    <property type="component" value="Chromosome"/>
</dbReference>
<sequence>MSMNLKLHSPFHIRPAFHQDSSYQRVLLIKENLYLISDLVINKLA</sequence>
<accession>A0A1Z4M1Z3</accession>
<protein>
    <submittedName>
        <fullName evidence="1">Uncharacterized protein</fullName>
    </submittedName>
</protein>
<dbReference type="AlphaFoldDB" id="A0A1Z4M1Z3"/>
<gene>
    <name evidence="1" type="ORF">NIES267_70070</name>
</gene>
<evidence type="ECO:0000313" key="2">
    <source>
        <dbReference type="Proteomes" id="UP000218418"/>
    </source>
</evidence>